<proteinExistence type="predicted"/>
<dbReference type="EMBL" id="CAJZBQ010000055">
    <property type="protein sequence ID" value="CAG9332766.1"/>
    <property type="molecule type" value="Genomic_DNA"/>
</dbReference>
<protein>
    <submittedName>
        <fullName evidence="2">Uncharacterized protein</fullName>
    </submittedName>
</protein>
<gene>
    <name evidence="2" type="ORF">BSTOLATCC_MIC57056</name>
</gene>
<name>A0AAU9K3F7_9CILI</name>
<sequence length="230" mass="26776">MRSKSFDFFQYMKPMISSIGHIQEKKNEFLKRSLMARSTRQNSKITNYSDKILVEISAQRTLEKSLQSTSKEKITARRGTSALQTKERAELSMRRDSSSMNGRCTPNHDFILPKTAFGKPKFPWEFDSTRKTRANSFDISVESTYIFDNEKKKIKGIPFEKQSSRKSLINFSPKENLQINRQQSNCLRPCNRINKIQHNMMKNKVFGHGENRIQNPLCLSEHKSKSVIMI</sequence>
<evidence type="ECO:0000313" key="2">
    <source>
        <dbReference type="EMBL" id="CAG9332766.1"/>
    </source>
</evidence>
<feature type="compositionally biased region" description="Basic and acidic residues" evidence="1">
    <location>
        <begin position="85"/>
        <end position="97"/>
    </location>
</feature>
<feature type="region of interest" description="Disordered" evidence="1">
    <location>
        <begin position="68"/>
        <end position="104"/>
    </location>
</feature>
<organism evidence="2 3">
    <name type="scientific">Blepharisma stoltei</name>
    <dbReference type="NCBI Taxonomy" id="1481888"/>
    <lineage>
        <taxon>Eukaryota</taxon>
        <taxon>Sar</taxon>
        <taxon>Alveolata</taxon>
        <taxon>Ciliophora</taxon>
        <taxon>Postciliodesmatophora</taxon>
        <taxon>Heterotrichea</taxon>
        <taxon>Heterotrichida</taxon>
        <taxon>Blepharismidae</taxon>
        <taxon>Blepharisma</taxon>
    </lineage>
</organism>
<dbReference type="AlphaFoldDB" id="A0AAU9K3F7"/>
<evidence type="ECO:0000256" key="1">
    <source>
        <dbReference type="SAM" id="MobiDB-lite"/>
    </source>
</evidence>
<dbReference type="Proteomes" id="UP001162131">
    <property type="component" value="Unassembled WGS sequence"/>
</dbReference>
<accession>A0AAU9K3F7</accession>
<evidence type="ECO:0000313" key="3">
    <source>
        <dbReference type="Proteomes" id="UP001162131"/>
    </source>
</evidence>
<keyword evidence="3" id="KW-1185">Reference proteome</keyword>
<comment type="caution">
    <text evidence="2">The sequence shown here is derived from an EMBL/GenBank/DDBJ whole genome shotgun (WGS) entry which is preliminary data.</text>
</comment>
<reference evidence="2" key="1">
    <citation type="submission" date="2021-09" db="EMBL/GenBank/DDBJ databases">
        <authorList>
            <consortium name="AG Swart"/>
            <person name="Singh M."/>
            <person name="Singh A."/>
            <person name="Seah K."/>
            <person name="Emmerich C."/>
        </authorList>
    </citation>
    <scope>NUCLEOTIDE SEQUENCE</scope>
    <source>
        <strain evidence="2">ATCC30299</strain>
    </source>
</reference>